<dbReference type="AlphaFoldDB" id="A0A6G0T7A2"/>
<dbReference type="GO" id="GO:0061630">
    <property type="term" value="F:ubiquitin protein ligase activity"/>
    <property type="evidence" value="ECO:0007669"/>
    <property type="project" value="TreeGrafter"/>
</dbReference>
<evidence type="ECO:0000313" key="10">
    <source>
        <dbReference type="Proteomes" id="UP000475862"/>
    </source>
</evidence>
<protein>
    <recommendedName>
        <fullName evidence="8">RING-type domain-containing protein</fullName>
    </recommendedName>
</protein>
<dbReference type="InterPro" id="IPR013083">
    <property type="entry name" value="Znf_RING/FYVE/PHD"/>
</dbReference>
<dbReference type="GO" id="GO:0070936">
    <property type="term" value="P:protein K48-linked ubiquitination"/>
    <property type="evidence" value="ECO:0007669"/>
    <property type="project" value="TreeGrafter"/>
</dbReference>
<keyword evidence="10" id="KW-1185">Reference proteome</keyword>
<name>A0A6G0T7A2_APHGL</name>
<dbReference type="InterPro" id="IPR017907">
    <property type="entry name" value="Znf_RING_CS"/>
</dbReference>
<evidence type="ECO:0000256" key="5">
    <source>
        <dbReference type="ARBA" id="ARBA00022833"/>
    </source>
</evidence>
<feature type="domain" description="RING-type" evidence="8">
    <location>
        <begin position="144"/>
        <end position="182"/>
    </location>
</feature>
<dbReference type="PROSITE" id="PS50089">
    <property type="entry name" value="ZF_RING_2"/>
    <property type="match status" value="1"/>
</dbReference>
<evidence type="ECO:0000256" key="1">
    <source>
        <dbReference type="ARBA" id="ARBA00022679"/>
    </source>
</evidence>
<evidence type="ECO:0000256" key="6">
    <source>
        <dbReference type="PROSITE-ProRule" id="PRU00175"/>
    </source>
</evidence>
<dbReference type="PANTHER" id="PTHR15067">
    <property type="entry name" value="E3 UBIQUITIN-PROTEIN LIGASE RNF8"/>
    <property type="match status" value="1"/>
</dbReference>
<feature type="compositionally biased region" description="Polar residues" evidence="7">
    <location>
        <begin position="312"/>
        <end position="328"/>
    </location>
</feature>
<dbReference type="OrthoDB" id="6597862at2759"/>
<evidence type="ECO:0000313" key="9">
    <source>
        <dbReference type="EMBL" id="KAE9526175.1"/>
    </source>
</evidence>
<feature type="region of interest" description="Disordered" evidence="7">
    <location>
        <begin position="312"/>
        <end position="339"/>
    </location>
</feature>
<dbReference type="EMBL" id="VYZN01000055">
    <property type="protein sequence ID" value="KAE9526175.1"/>
    <property type="molecule type" value="Genomic_DNA"/>
</dbReference>
<evidence type="ECO:0000256" key="3">
    <source>
        <dbReference type="ARBA" id="ARBA00022771"/>
    </source>
</evidence>
<keyword evidence="3 6" id="KW-0863">Zinc-finger</keyword>
<reference evidence="9 10" key="1">
    <citation type="submission" date="2019-08" db="EMBL/GenBank/DDBJ databases">
        <title>The genome of the soybean aphid Biotype 1, its phylome, world population structure and adaptation to the North American continent.</title>
        <authorList>
            <person name="Giordano R."/>
            <person name="Donthu R.K."/>
            <person name="Hernandez A.G."/>
            <person name="Wright C.L."/>
            <person name="Zimin A.V."/>
        </authorList>
    </citation>
    <scope>NUCLEOTIDE SEQUENCE [LARGE SCALE GENOMIC DNA]</scope>
    <source>
        <tissue evidence="9">Whole aphids</tissue>
    </source>
</reference>
<organism evidence="9 10">
    <name type="scientific">Aphis glycines</name>
    <name type="common">Soybean aphid</name>
    <dbReference type="NCBI Taxonomy" id="307491"/>
    <lineage>
        <taxon>Eukaryota</taxon>
        <taxon>Metazoa</taxon>
        <taxon>Ecdysozoa</taxon>
        <taxon>Arthropoda</taxon>
        <taxon>Hexapoda</taxon>
        <taxon>Insecta</taxon>
        <taxon>Pterygota</taxon>
        <taxon>Neoptera</taxon>
        <taxon>Paraneoptera</taxon>
        <taxon>Hemiptera</taxon>
        <taxon>Sternorrhyncha</taxon>
        <taxon>Aphidomorpha</taxon>
        <taxon>Aphidoidea</taxon>
        <taxon>Aphididae</taxon>
        <taxon>Aphidini</taxon>
        <taxon>Aphis</taxon>
        <taxon>Aphis</taxon>
    </lineage>
</organism>
<feature type="region of interest" description="Disordered" evidence="7">
    <location>
        <begin position="402"/>
        <end position="438"/>
    </location>
</feature>
<dbReference type="GO" id="GO:0042393">
    <property type="term" value="F:histone binding"/>
    <property type="evidence" value="ECO:0007669"/>
    <property type="project" value="TreeGrafter"/>
</dbReference>
<keyword evidence="2" id="KW-0479">Metal-binding</keyword>
<evidence type="ECO:0000256" key="4">
    <source>
        <dbReference type="ARBA" id="ARBA00022786"/>
    </source>
</evidence>
<keyword evidence="5" id="KW-0862">Zinc</keyword>
<dbReference type="GO" id="GO:0008270">
    <property type="term" value="F:zinc ion binding"/>
    <property type="evidence" value="ECO:0007669"/>
    <property type="project" value="UniProtKB-KW"/>
</dbReference>
<dbReference type="InterPro" id="IPR001841">
    <property type="entry name" value="Znf_RING"/>
</dbReference>
<proteinExistence type="predicted"/>
<dbReference type="Proteomes" id="UP000475862">
    <property type="component" value="Unassembled WGS sequence"/>
</dbReference>
<evidence type="ECO:0000259" key="8">
    <source>
        <dbReference type="PROSITE" id="PS50089"/>
    </source>
</evidence>
<evidence type="ECO:0000256" key="7">
    <source>
        <dbReference type="SAM" id="MobiDB-lite"/>
    </source>
</evidence>
<dbReference type="GO" id="GO:0005829">
    <property type="term" value="C:cytosol"/>
    <property type="evidence" value="ECO:0007669"/>
    <property type="project" value="TreeGrafter"/>
</dbReference>
<dbReference type="GO" id="GO:0006511">
    <property type="term" value="P:ubiquitin-dependent protein catabolic process"/>
    <property type="evidence" value="ECO:0007669"/>
    <property type="project" value="TreeGrafter"/>
</dbReference>
<dbReference type="Gene3D" id="3.30.40.10">
    <property type="entry name" value="Zinc/RING finger domain, C3HC4 (zinc finger)"/>
    <property type="match status" value="1"/>
</dbReference>
<dbReference type="GO" id="GO:0035861">
    <property type="term" value="C:site of double-strand break"/>
    <property type="evidence" value="ECO:0007669"/>
    <property type="project" value="TreeGrafter"/>
</dbReference>
<dbReference type="GO" id="GO:0006302">
    <property type="term" value="P:double-strand break repair"/>
    <property type="evidence" value="ECO:0007669"/>
    <property type="project" value="TreeGrafter"/>
</dbReference>
<dbReference type="SUPFAM" id="SSF57850">
    <property type="entry name" value="RING/U-box"/>
    <property type="match status" value="1"/>
</dbReference>
<dbReference type="Pfam" id="PF13923">
    <property type="entry name" value="zf-C3HC4_2"/>
    <property type="match status" value="1"/>
</dbReference>
<evidence type="ECO:0000256" key="2">
    <source>
        <dbReference type="ARBA" id="ARBA00022723"/>
    </source>
</evidence>
<keyword evidence="1" id="KW-0808">Transferase</keyword>
<dbReference type="SMART" id="SM00184">
    <property type="entry name" value="RING"/>
    <property type="match status" value="1"/>
</dbReference>
<keyword evidence="4" id="KW-0833">Ubl conjugation pathway</keyword>
<dbReference type="PANTHER" id="PTHR15067:SF4">
    <property type="entry name" value="E3 UBIQUITIN-PROTEIN LIGASE RNF8"/>
    <property type="match status" value="1"/>
</dbReference>
<dbReference type="PROSITE" id="PS00518">
    <property type="entry name" value="ZF_RING_1"/>
    <property type="match status" value="1"/>
</dbReference>
<dbReference type="GO" id="GO:0000151">
    <property type="term" value="C:ubiquitin ligase complex"/>
    <property type="evidence" value="ECO:0007669"/>
    <property type="project" value="TreeGrafter"/>
</dbReference>
<accession>A0A6G0T7A2</accession>
<comment type="caution">
    <text evidence="9">The sequence shown here is derived from an EMBL/GenBank/DDBJ whole genome shotgun (WGS) entry which is preliminary data.</text>
</comment>
<dbReference type="GO" id="GO:0005634">
    <property type="term" value="C:nucleus"/>
    <property type="evidence" value="ECO:0007669"/>
    <property type="project" value="TreeGrafter"/>
</dbReference>
<gene>
    <name evidence="9" type="ORF">AGLY_013806</name>
</gene>
<sequence length="438" mass="49552">MFITTNLSFNSLPKIINQRRVQIRHIFTKTYELLSNSMSQQFLNNFNILEEYENIHAKWCAELIANGRKTLLSLRNIIDNDLLINLMDSFMKFVSLLSQCDPNSLSVEKSTYKPSDPALKQQNESQDLLPKNDIIKMMNSDLQCPICNEWLFKATSANCNHTFCETCIKKWLKINKTCPVCRTPIQYTSTSIVVDNFITNLCHLFGGLTKERRESIMNTRLDDKKKTNTNITTIDELINDFNIDQSIEVDTFISQNDTISTMSHPNMVRLIPYPQTPVSRENSRQPIVGPNTPHPNTVQLLPFPQSSIASVASPRSNRIQPTSSTSVLSPRANRLQPTSPVSVISQRINRLQPTSPVSVISQRINRIQSTSPVPVINQRINRFQPTSPVSVISQRINRIQPTSSTSVANSNTHRLRTNTNIGSSSSRYQSNIGSLPFS</sequence>